<reference evidence="1 2" key="1">
    <citation type="journal article" date="2016" name="Int. J. Syst. Evol. Microbiol.">
        <title>Chitinibacter fontanus sp. nov., isolated from a spring.</title>
        <authorList>
            <person name="Sheu S.Y."/>
            <person name="Li Y.S."/>
            <person name="Young C.C."/>
            <person name="Chen W.M."/>
        </authorList>
    </citation>
    <scope>NUCLEOTIDE SEQUENCE [LARGE SCALE GENOMIC DNA]</scope>
    <source>
        <strain evidence="1 2">STM-7</strain>
    </source>
</reference>
<dbReference type="EMBL" id="CP058952">
    <property type="protein sequence ID" value="QLI82643.1"/>
    <property type="molecule type" value="Genomic_DNA"/>
</dbReference>
<gene>
    <name evidence="1" type="ORF">HZU75_14515</name>
</gene>
<protein>
    <submittedName>
        <fullName evidence="1">Uncharacterized protein</fullName>
    </submittedName>
</protein>
<keyword evidence="2" id="KW-1185">Reference proteome</keyword>
<dbReference type="KEGG" id="cfon:HZU75_14515"/>
<dbReference type="AlphaFoldDB" id="A0A7D5Z8T3"/>
<name>A0A7D5Z8T3_9NEIS</name>
<dbReference type="Proteomes" id="UP000510822">
    <property type="component" value="Chromosome"/>
</dbReference>
<evidence type="ECO:0000313" key="1">
    <source>
        <dbReference type="EMBL" id="QLI82643.1"/>
    </source>
</evidence>
<evidence type="ECO:0000313" key="2">
    <source>
        <dbReference type="Proteomes" id="UP000510822"/>
    </source>
</evidence>
<accession>A0A7D5Z8T3</accession>
<proteinExistence type="predicted"/>
<dbReference type="RefSeq" id="WP_180306719.1">
    <property type="nucleotide sequence ID" value="NZ_CP058952.1"/>
</dbReference>
<sequence length="113" mass="13300">MSNDKLFFIYQELFAKYPLSFRNHDAEDTQFMNGVHWPEEWLPLVDQTCAEIEKYLLSIQDTSKTSSLPRIVQIKEKFGELKINIIPCDENLSKIRRNAAIQSKTCKNQKFDK</sequence>
<organism evidence="1 2">
    <name type="scientific">Chitinibacter fontanus</name>
    <dbReference type="NCBI Taxonomy" id="1737446"/>
    <lineage>
        <taxon>Bacteria</taxon>
        <taxon>Pseudomonadati</taxon>
        <taxon>Pseudomonadota</taxon>
        <taxon>Betaproteobacteria</taxon>
        <taxon>Neisseriales</taxon>
        <taxon>Chitinibacteraceae</taxon>
        <taxon>Chitinibacter</taxon>
    </lineage>
</organism>